<evidence type="ECO:0000256" key="5">
    <source>
        <dbReference type="ARBA" id="ARBA00022714"/>
    </source>
</evidence>
<dbReference type="PANTHER" id="PTHR43112">
    <property type="entry name" value="FERREDOXIN"/>
    <property type="match status" value="1"/>
</dbReference>
<dbReference type="Gene3D" id="3.10.20.30">
    <property type="match status" value="1"/>
</dbReference>
<comment type="function">
    <text evidence="1 10">Ferredoxins are iron-sulfur proteins that transfer electrons in a wide variety of metabolic reactions.</text>
</comment>
<reference evidence="12 13" key="1">
    <citation type="submission" date="2024-03" db="EMBL/GenBank/DDBJ databases">
        <authorList>
            <person name="Gkanogiannis A."/>
            <person name="Becerra Lopez-Lavalle L."/>
        </authorList>
    </citation>
    <scope>NUCLEOTIDE SEQUENCE [LARGE SCALE GENOMIC DNA]</scope>
</reference>
<gene>
    <name evidence="12" type="ORF">CITCOLO1_LOCUS10073</name>
</gene>
<sequence>MGSTTALTAPFPATSFLRRHPAGGVSLRPSPNVGQSLFGLKQVGSRGGRVTAMAYKVTLITPDGEKSITCSGDDYILDAAEESGLDLPYSCRAGACSSCIGKVKSGKLDQSDNSFLDDEQMAEGWVLTCVARPESDLVIETHKEEVFAG</sequence>
<dbReference type="PROSITE" id="PS51085">
    <property type="entry name" value="2FE2S_FER_2"/>
    <property type="match status" value="1"/>
</dbReference>
<keyword evidence="10" id="KW-0934">Plastid</keyword>
<dbReference type="InterPro" id="IPR036010">
    <property type="entry name" value="2Fe-2S_ferredoxin-like_sf"/>
</dbReference>
<evidence type="ECO:0000256" key="3">
    <source>
        <dbReference type="ARBA" id="ARBA00007874"/>
    </source>
</evidence>
<dbReference type="Proteomes" id="UP001642487">
    <property type="component" value="Chromosome 3"/>
</dbReference>
<keyword evidence="5 10" id="KW-0001">2Fe-2S</keyword>
<dbReference type="EMBL" id="OZ021737">
    <property type="protein sequence ID" value="CAK9318117.1"/>
    <property type="molecule type" value="Genomic_DNA"/>
</dbReference>
<evidence type="ECO:0000313" key="12">
    <source>
        <dbReference type="EMBL" id="CAK9318117.1"/>
    </source>
</evidence>
<evidence type="ECO:0000256" key="2">
    <source>
        <dbReference type="ARBA" id="ARBA00004229"/>
    </source>
</evidence>
<comment type="similarity">
    <text evidence="3 10">Belongs to the 2Fe2S plant-type ferredoxin family.</text>
</comment>
<keyword evidence="4 10" id="KW-0813">Transport</keyword>
<evidence type="ECO:0000259" key="11">
    <source>
        <dbReference type="PROSITE" id="PS51085"/>
    </source>
</evidence>
<dbReference type="NCBIfam" id="TIGR02008">
    <property type="entry name" value="fdx_plant"/>
    <property type="match status" value="1"/>
</dbReference>
<keyword evidence="8 10" id="KW-0408">Iron</keyword>
<dbReference type="PANTHER" id="PTHR43112:SF3">
    <property type="entry name" value="FERREDOXIN-2, CHLOROPLASTIC"/>
    <property type="match status" value="1"/>
</dbReference>
<comment type="subcellular location">
    <subcellularLocation>
        <location evidence="2 10">Plastid</location>
        <location evidence="2 10">Chloroplast</location>
    </subcellularLocation>
</comment>
<name>A0ABP0YDS3_9ROSI</name>
<comment type="cofactor">
    <cofactor evidence="10">
        <name>[2Fe-2S] cluster</name>
        <dbReference type="ChEBI" id="CHEBI:190135"/>
    </cofactor>
    <text evidence="10">Binds 1 [2Fe-2S] cluster.</text>
</comment>
<dbReference type="InterPro" id="IPR001041">
    <property type="entry name" value="2Fe-2S_ferredoxin-type"/>
</dbReference>
<proteinExistence type="inferred from homology"/>
<keyword evidence="9 10" id="KW-0411">Iron-sulfur</keyword>
<dbReference type="Pfam" id="PF00111">
    <property type="entry name" value="Fer2"/>
    <property type="match status" value="1"/>
</dbReference>
<dbReference type="InterPro" id="IPR012675">
    <property type="entry name" value="Beta-grasp_dom_sf"/>
</dbReference>
<dbReference type="CDD" id="cd00207">
    <property type="entry name" value="fer2"/>
    <property type="match status" value="1"/>
</dbReference>
<organism evidence="12 13">
    <name type="scientific">Citrullus colocynthis</name>
    <name type="common">colocynth</name>
    <dbReference type="NCBI Taxonomy" id="252529"/>
    <lineage>
        <taxon>Eukaryota</taxon>
        <taxon>Viridiplantae</taxon>
        <taxon>Streptophyta</taxon>
        <taxon>Embryophyta</taxon>
        <taxon>Tracheophyta</taxon>
        <taxon>Spermatophyta</taxon>
        <taxon>Magnoliopsida</taxon>
        <taxon>eudicotyledons</taxon>
        <taxon>Gunneridae</taxon>
        <taxon>Pentapetalae</taxon>
        <taxon>rosids</taxon>
        <taxon>fabids</taxon>
        <taxon>Cucurbitales</taxon>
        <taxon>Cucurbitaceae</taxon>
        <taxon>Benincaseae</taxon>
        <taxon>Citrullus</taxon>
    </lineage>
</organism>
<evidence type="ECO:0000256" key="4">
    <source>
        <dbReference type="ARBA" id="ARBA00022448"/>
    </source>
</evidence>
<dbReference type="PROSITE" id="PS00197">
    <property type="entry name" value="2FE2S_FER_1"/>
    <property type="match status" value="1"/>
</dbReference>
<dbReference type="SUPFAM" id="SSF54292">
    <property type="entry name" value="2Fe-2S ferredoxin-like"/>
    <property type="match status" value="1"/>
</dbReference>
<protein>
    <recommendedName>
        <fullName evidence="10">Ferredoxin</fullName>
    </recommendedName>
</protein>
<accession>A0ABP0YDS3</accession>
<keyword evidence="7 10" id="KW-0249">Electron transport</keyword>
<feature type="domain" description="2Fe-2S ferredoxin-type" evidence="11">
    <location>
        <begin position="55"/>
        <end position="145"/>
    </location>
</feature>
<evidence type="ECO:0000313" key="13">
    <source>
        <dbReference type="Proteomes" id="UP001642487"/>
    </source>
</evidence>
<dbReference type="InterPro" id="IPR006058">
    <property type="entry name" value="2Fe2S_fd_BS"/>
</dbReference>
<evidence type="ECO:0000256" key="7">
    <source>
        <dbReference type="ARBA" id="ARBA00022982"/>
    </source>
</evidence>
<evidence type="ECO:0000256" key="10">
    <source>
        <dbReference type="RuleBase" id="RU364001"/>
    </source>
</evidence>
<evidence type="ECO:0000256" key="9">
    <source>
        <dbReference type="ARBA" id="ARBA00023014"/>
    </source>
</evidence>
<evidence type="ECO:0000256" key="8">
    <source>
        <dbReference type="ARBA" id="ARBA00023004"/>
    </source>
</evidence>
<evidence type="ECO:0000256" key="6">
    <source>
        <dbReference type="ARBA" id="ARBA00022723"/>
    </source>
</evidence>
<keyword evidence="6 10" id="KW-0479">Metal-binding</keyword>
<evidence type="ECO:0000256" key="1">
    <source>
        <dbReference type="ARBA" id="ARBA00003532"/>
    </source>
</evidence>
<dbReference type="InterPro" id="IPR010241">
    <property type="entry name" value="Fd_pln"/>
</dbReference>
<keyword evidence="13" id="KW-1185">Reference proteome</keyword>
<keyword evidence="10" id="KW-0150">Chloroplast</keyword>